<keyword evidence="10" id="KW-0576">Peroxisome</keyword>
<sequence length="647" mass="72525">MPANTMNEDLKRERQRCSFDPKELTYLLDGGEEKTEERRQREKFFLDDPELSETAPSDYLSHKEKYEHAVKKACIVFKKVQQLQAQGKAGMQNFREVLGGQLGSAILRDGNPLGLHYVMFIPTIMGQGTIEQQAEWISKAWNLEIIGTYAQTELGHGTFIRGLETTATYDPATEEFVLNSPTLTSYKWWPGGLGHTANYAVVVAQLYSQGICHGIHPFIVQLRDEETHLPMPGFENVRIPWNYMLMKNGKVLKDGSYVKSPSSKLTYGTMIFVRVVIVQDAANYLRKAVTIATRYSAVRHQSHIKESAPEPQILDFVTQQHKLFPQLATYFALHYSGAWLWDMYNNVTSELESGELDRLPELHALACCLKAVSAADAAQGIETCRLACGGHGYMSCSSLPITYGLVTAMVTYEGENTVLLLQTARYLMKAWQNCLDGQPLTPSVQYLNSVRRSFGGVYHKSVPWIIASMQRIAAGKIETAHRHMNDKIKRGVNSEDAWNETSIELVAASEAHCKAFIVETYYNSVQQIVPSVSQQLGKALTELCELYAVNTLLKNIGDLLRYSNVTTGDLENLQRWLEELLAAIRPNAVGIVDGFDINDAIIASPLGAYDGNVYERLFAEVSKSPLNAKPVNESFHKYLKPLLKSKM</sequence>
<evidence type="ECO:0000256" key="11">
    <source>
        <dbReference type="PIRNR" id="PIRNR000168"/>
    </source>
</evidence>
<dbReference type="GO" id="GO:0003997">
    <property type="term" value="F:acyl-CoA oxidase activity"/>
    <property type="evidence" value="ECO:0007669"/>
    <property type="project" value="InterPro"/>
</dbReference>
<feature type="domain" description="Acyl-coenzyme A oxidase N-terminal" evidence="15">
    <location>
        <begin position="20"/>
        <end position="146"/>
    </location>
</feature>
<dbReference type="FunFam" id="1.20.140.10:FF:000005">
    <property type="entry name" value="Acyl-coenzyme A oxidase"/>
    <property type="match status" value="1"/>
</dbReference>
<dbReference type="AlphaFoldDB" id="A0AAW1NJ88"/>
<organism evidence="17 18">
    <name type="scientific">Popillia japonica</name>
    <name type="common">Japanese beetle</name>
    <dbReference type="NCBI Taxonomy" id="7064"/>
    <lineage>
        <taxon>Eukaryota</taxon>
        <taxon>Metazoa</taxon>
        <taxon>Ecdysozoa</taxon>
        <taxon>Arthropoda</taxon>
        <taxon>Hexapoda</taxon>
        <taxon>Insecta</taxon>
        <taxon>Pterygota</taxon>
        <taxon>Neoptera</taxon>
        <taxon>Endopterygota</taxon>
        <taxon>Coleoptera</taxon>
        <taxon>Polyphaga</taxon>
        <taxon>Scarabaeiformia</taxon>
        <taxon>Scarabaeidae</taxon>
        <taxon>Rutelinae</taxon>
        <taxon>Popillia</taxon>
    </lineage>
</organism>
<evidence type="ECO:0000256" key="1">
    <source>
        <dbReference type="ARBA" id="ARBA00001974"/>
    </source>
</evidence>
<dbReference type="GO" id="GO:0055088">
    <property type="term" value="P:lipid homeostasis"/>
    <property type="evidence" value="ECO:0007669"/>
    <property type="project" value="TreeGrafter"/>
</dbReference>
<dbReference type="EMBL" id="JASPKY010000003">
    <property type="protein sequence ID" value="KAK9758784.1"/>
    <property type="molecule type" value="Genomic_DNA"/>
</dbReference>
<dbReference type="InterPro" id="IPR046373">
    <property type="entry name" value="Acyl-CoA_Oxase/DH_mid-dom_sf"/>
</dbReference>
<dbReference type="Pfam" id="PF14749">
    <property type="entry name" value="Acyl-CoA_ox_N"/>
    <property type="match status" value="1"/>
</dbReference>
<proteinExistence type="inferred from homology"/>
<evidence type="ECO:0000259" key="15">
    <source>
        <dbReference type="Pfam" id="PF14749"/>
    </source>
</evidence>
<evidence type="ECO:0000256" key="2">
    <source>
        <dbReference type="ARBA" id="ARBA00004275"/>
    </source>
</evidence>
<evidence type="ECO:0000259" key="14">
    <source>
        <dbReference type="Pfam" id="PF01756"/>
    </source>
</evidence>
<feature type="domain" description="Acyl-CoA oxidase C-terminal" evidence="14">
    <location>
        <begin position="465"/>
        <end position="644"/>
    </location>
</feature>
<dbReference type="Gene3D" id="1.10.540.10">
    <property type="entry name" value="Acyl-CoA dehydrogenase/oxidase, N-terminal domain"/>
    <property type="match status" value="1"/>
</dbReference>
<dbReference type="GO" id="GO:0005504">
    <property type="term" value="F:fatty acid binding"/>
    <property type="evidence" value="ECO:0007669"/>
    <property type="project" value="TreeGrafter"/>
</dbReference>
<evidence type="ECO:0000256" key="7">
    <source>
        <dbReference type="ARBA" id="ARBA00022832"/>
    </source>
</evidence>
<evidence type="ECO:0000256" key="5">
    <source>
        <dbReference type="ARBA" id="ARBA00022630"/>
    </source>
</evidence>
<dbReference type="FunFam" id="1.10.540.10:FF:000033">
    <property type="entry name" value="Acyl-coenzyme A oxidase"/>
    <property type="match status" value="1"/>
</dbReference>
<dbReference type="SUPFAM" id="SSF47203">
    <property type="entry name" value="Acyl-CoA dehydrogenase C-terminal domain-like"/>
    <property type="match status" value="2"/>
</dbReference>
<dbReference type="Pfam" id="PF22924">
    <property type="entry name" value="ACOX_C_alpha1"/>
    <property type="match status" value="1"/>
</dbReference>
<reference evidence="17 18" key="1">
    <citation type="journal article" date="2024" name="BMC Genomics">
        <title>De novo assembly and annotation of Popillia japonica's genome with initial clues to its potential as an invasive pest.</title>
        <authorList>
            <person name="Cucini C."/>
            <person name="Boschi S."/>
            <person name="Funari R."/>
            <person name="Cardaioli E."/>
            <person name="Iannotti N."/>
            <person name="Marturano G."/>
            <person name="Paoli F."/>
            <person name="Bruttini M."/>
            <person name="Carapelli A."/>
            <person name="Frati F."/>
            <person name="Nardi F."/>
        </authorList>
    </citation>
    <scope>NUCLEOTIDE SEQUENCE [LARGE SCALE GENOMIC DNA]</scope>
    <source>
        <strain evidence="17">DMR45628</strain>
    </source>
</reference>
<dbReference type="PANTHER" id="PTHR10909:SF250">
    <property type="entry name" value="PEROXISOMAL ACYL-COENZYME A OXIDASE 1"/>
    <property type="match status" value="1"/>
</dbReference>
<dbReference type="Proteomes" id="UP001458880">
    <property type="component" value="Unassembled WGS sequence"/>
</dbReference>
<dbReference type="InterPro" id="IPR037069">
    <property type="entry name" value="AcylCoA_DH/ox_N_sf"/>
</dbReference>
<dbReference type="InterPro" id="IPR009100">
    <property type="entry name" value="AcylCoA_DH/oxidase_NM_dom_sf"/>
</dbReference>
<evidence type="ECO:0000256" key="8">
    <source>
        <dbReference type="ARBA" id="ARBA00023002"/>
    </source>
</evidence>
<dbReference type="GO" id="GO:0005777">
    <property type="term" value="C:peroxisome"/>
    <property type="evidence" value="ECO:0007669"/>
    <property type="project" value="UniProtKB-SubCell"/>
</dbReference>
<dbReference type="InterPro" id="IPR055060">
    <property type="entry name" value="ACOX_C_alpha1"/>
</dbReference>
<accession>A0AAW1NJ88</accession>
<evidence type="ECO:0000313" key="18">
    <source>
        <dbReference type="Proteomes" id="UP001458880"/>
    </source>
</evidence>
<comment type="similarity">
    <text evidence="4 11">Belongs to the acyl-CoA oxidase family.</text>
</comment>
<dbReference type="SUPFAM" id="SSF56645">
    <property type="entry name" value="Acyl-CoA dehydrogenase NM domain-like"/>
    <property type="match status" value="1"/>
</dbReference>
<dbReference type="FunFam" id="1.20.140.10:FF:000013">
    <property type="entry name" value="Acyl-coenzyme A oxidase"/>
    <property type="match status" value="1"/>
</dbReference>
<evidence type="ECO:0000256" key="6">
    <source>
        <dbReference type="ARBA" id="ARBA00022827"/>
    </source>
</evidence>
<dbReference type="PANTHER" id="PTHR10909">
    <property type="entry name" value="ELECTRON TRANSPORT OXIDOREDUCTASE"/>
    <property type="match status" value="1"/>
</dbReference>
<comment type="caution">
    <text evidence="17">The sequence shown here is derived from an EMBL/GenBank/DDBJ whole genome shotgun (WGS) entry which is preliminary data.</text>
</comment>
<comment type="pathway">
    <text evidence="3">Lipid metabolism; peroxisomal fatty acid beta-oxidation.</text>
</comment>
<gene>
    <name evidence="17" type="ORF">QE152_g372</name>
</gene>
<evidence type="ECO:0000256" key="12">
    <source>
        <dbReference type="PIRSR" id="PIRSR000168-1"/>
    </source>
</evidence>
<keyword evidence="9" id="KW-0443">Lipid metabolism</keyword>
<dbReference type="Gene3D" id="1.20.140.10">
    <property type="entry name" value="Butyryl-CoA Dehydrogenase, subunit A, domain 3"/>
    <property type="match status" value="2"/>
</dbReference>
<feature type="active site" description="Proton acceptor" evidence="12">
    <location>
        <position position="413"/>
    </location>
</feature>
<keyword evidence="18" id="KW-1185">Reference proteome</keyword>
<feature type="domain" description="Acyl-CoA oxidase C-alpha1" evidence="16">
    <location>
        <begin position="267"/>
        <end position="428"/>
    </location>
</feature>
<evidence type="ECO:0000256" key="4">
    <source>
        <dbReference type="ARBA" id="ARBA00006288"/>
    </source>
</evidence>
<comment type="subcellular location">
    <subcellularLocation>
        <location evidence="2">Peroxisome</location>
    </subcellularLocation>
</comment>
<keyword evidence="5 11" id="KW-0285">Flavoprotein</keyword>
<feature type="binding site" evidence="13">
    <location>
        <position position="191"/>
    </location>
    <ligand>
        <name>FAD</name>
        <dbReference type="ChEBI" id="CHEBI:57692"/>
    </ligand>
</feature>
<dbReference type="InterPro" id="IPR036250">
    <property type="entry name" value="AcylCo_DH-like_C"/>
</dbReference>
<dbReference type="GO" id="GO:0033540">
    <property type="term" value="P:fatty acid beta-oxidation using acyl-CoA oxidase"/>
    <property type="evidence" value="ECO:0007669"/>
    <property type="project" value="TreeGrafter"/>
</dbReference>
<dbReference type="Pfam" id="PF01756">
    <property type="entry name" value="ACOX"/>
    <property type="match status" value="1"/>
</dbReference>
<keyword evidence="6 11" id="KW-0274">FAD</keyword>
<dbReference type="GO" id="GO:0071949">
    <property type="term" value="F:FAD binding"/>
    <property type="evidence" value="ECO:0007669"/>
    <property type="project" value="InterPro"/>
</dbReference>
<feature type="binding site" evidence="13">
    <location>
        <position position="152"/>
    </location>
    <ligand>
        <name>FAD</name>
        <dbReference type="ChEBI" id="CHEBI:57692"/>
    </ligand>
</feature>
<evidence type="ECO:0000313" key="17">
    <source>
        <dbReference type="EMBL" id="KAK9758784.1"/>
    </source>
</evidence>
<keyword evidence="8" id="KW-0560">Oxidoreductase</keyword>
<evidence type="ECO:0000259" key="16">
    <source>
        <dbReference type="Pfam" id="PF22924"/>
    </source>
</evidence>
<evidence type="ECO:0000256" key="10">
    <source>
        <dbReference type="ARBA" id="ARBA00023140"/>
    </source>
</evidence>
<dbReference type="PIRSF" id="PIRSF000168">
    <property type="entry name" value="Acyl-CoA_oxidase"/>
    <property type="match status" value="1"/>
</dbReference>
<evidence type="ECO:0000256" key="3">
    <source>
        <dbReference type="ARBA" id="ARBA00004846"/>
    </source>
</evidence>
<comment type="cofactor">
    <cofactor evidence="1">
        <name>FAD</name>
        <dbReference type="ChEBI" id="CHEBI:57692"/>
    </cofactor>
</comment>
<dbReference type="InterPro" id="IPR002655">
    <property type="entry name" value="Acyl-CoA_oxidase_C"/>
</dbReference>
<evidence type="ECO:0000256" key="9">
    <source>
        <dbReference type="ARBA" id="ARBA00023098"/>
    </source>
</evidence>
<dbReference type="InterPro" id="IPR012258">
    <property type="entry name" value="Acyl-CoA_oxidase"/>
</dbReference>
<dbReference type="InterPro" id="IPR029320">
    <property type="entry name" value="Acyl-CoA_ox_N"/>
</dbReference>
<evidence type="ECO:0000256" key="13">
    <source>
        <dbReference type="PIRSR" id="PIRSR000168-2"/>
    </source>
</evidence>
<protein>
    <recommendedName>
        <fullName evidence="11">Acyl-coenzyme A oxidase</fullName>
    </recommendedName>
</protein>
<dbReference type="Gene3D" id="2.40.110.10">
    <property type="entry name" value="Butyryl-CoA Dehydrogenase, subunit A, domain 2"/>
    <property type="match status" value="1"/>
</dbReference>
<name>A0AAW1NJ88_POPJA</name>
<keyword evidence="7" id="KW-0276">Fatty acid metabolism</keyword>